<feature type="compositionally biased region" description="Basic and acidic residues" evidence="1">
    <location>
        <begin position="75"/>
        <end position="100"/>
    </location>
</feature>
<protein>
    <recommendedName>
        <fullName evidence="3">DUF4124 domain-containing protein</fullName>
    </recommendedName>
</protein>
<feature type="region of interest" description="Disordered" evidence="1">
    <location>
        <begin position="122"/>
        <end position="149"/>
    </location>
</feature>
<organism evidence="4 5">
    <name type="scientific">Candidatus Desulfobacillus denitrificans</name>
    <dbReference type="NCBI Taxonomy" id="2608985"/>
    <lineage>
        <taxon>Bacteria</taxon>
        <taxon>Pseudomonadati</taxon>
        <taxon>Pseudomonadota</taxon>
        <taxon>Betaproteobacteria</taxon>
        <taxon>Candidatus Desulfobacillus</taxon>
    </lineage>
</organism>
<feature type="domain" description="DUF4124" evidence="3">
    <location>
        <begin position="10"/>
        <end position="63"/>
    </location>
</feature>
<evidence type="ECO:0000313" key="5">
    <source>
        <dbReference type="Proteomes" id="UP000662914"/>
    </source>
</evidence>
<feature type="chain" id="PRO_5035302798" description="DUF4124 domain-containing protein" evidence="2">
    <location>
        <begin position="20"/>
        <end position="149"/>
    </location>
</feature>
<keyword evidence="2" id="KW-0732">Signal</keyword>
<accession>A0A809QY95</accession>
<proteinExistence type="predicted"/>
<name>A0A809QY95_9PROT</name>
<dbReference type="AlphaFoldDB" id="A0A809QY95"/>
<dbReference type="KEGG" id="ddz:DSYM_02170"/>
<gene>
    <name evidence="4" type="ORF">DSYM_02170</name>
</gene>
<evidence type="ECO:0000256" key="1">
    <source>
        <dbReference type="SAM" id="MobiDB-lite"/>
    </source>
</evidence>
<dbReference type="EMBL" id="AP021857">
    <property type="protein sequence ID" value="BBO19518.1"/>
    <property type="molecule type" value="Genomic_DNA"/>
</dbReference>
<feature type="region of interest" description="Disordered" evidence="1">
    <location>
        <begin position="37"/>
        <end position="100"/>
    </location>
</feature>
<evidence type="ECO:0000256" key="2">
    <source>
        <dbReference type="SAM" id="SignalP"/>
    </source>
</evidence>
<feature type="compositionally biased region" description="Basic and acidic residues" evidence="1">
    <location>
        <begin position="122"/>
        <end position="136"/>
    </location>
</feature>
<dbReference type="Proteomes" id="UP000662914">
    <property type="component" value="Chromosome"/>
</dbReference>
<dbReference type="Pfam" id="PF13511">
    <property type="entry name" value="DUF4124"/>
    <property type="match status" value="1"/>
</dbReference>
<evidence type="ECO:0000313" key="4">
    <source>
        <dbReference type="EMBL" id="BBO19518.1"/>
    </source>
</evidence>
<evidence type="ECO:0000259" key="3">
    <source>
        <dbReference type="Pfam" id="PF13511"/>
    </source>
</evidence>
<sequence>MIRRLAALDLLLFALNAQGQGSLYKWVDEKGVVHYSDTTPSGKAGEKFKARPQPPLDSAQTPQRGRSWQEQLQDSNEHRFQEEKRQQEEQQKTRQAAEKCQRARYALDSLKRETPLYRVNKDGERTYMEDEERQRLAADWQKQADANCR</sequence>
<feature type="compositionally biased region" description="Polar residues" evidence="1">
    <location>
        <begin position="58"/>
        <end position="74"/>
    </location>
</feature>
<reference evidence="4" key="1">
    <citation type="journal article" name="DNA Res.">
        <title>The physiological potential of anammox bacteria as revealed by their core genome structure.</title>
        <authorList>
            <person name="Okubo T."/>
            <person name="Toyoda A."/>
            <person name="Fukuhara K."/>
            <person name="Uchiyama I."/>
            <person name="Harigaya Y."/>
            <person name="Kuroiwa M."/>
            <person name="Suzuki T."/>
            <person name="Murakami Y."/>
            <person name="Suwa Y."/>
            <person name="Takami H."/>
        </authorList>
    </citation>
    <scope>NUCLEOTIDE SEQUENCE</scope>
    <source>
        <strain evidence="4">317325-3</strain>
    </source>
</reference>
<feature type="signal peptide" evidence="2">
    <location>
        <begin position="1"/>
        <end position="19"/>
    </location>
</feature>
<dbReference type="InterPro" id="IPR025392">
    <property type="entry name" value="DUF4124"/>
</dbReference>